<accession>A0A0L8H0R6</accession>
<dbReference type="EMBL" id="KQ419631">
    <property type="protein sequence ID" value="KOF82787.1"/>
    <property type="molecule type" value="Genomic_DNA"/>
</dbReference>
<evidence type="ECO:0000256" key="1">
    <source>
        <dbReference type="SAM" id="SignalP"/>
    </source>
</evidence>
<feature type="chain" id="PRO_5005583401" evidence="1">
    <location>
        <begin position="28"/>
        <end position="69"/>
    </location>
</feature>
<sequence length="69" mass="8188">MSWICHLQLNNTFLLFLLFKIFHHSRFNISSLIINITSSFHEMTVLYQTIVKDKERIRRQLLPAGNAIN</sequence>
<reference evidence="2" key="1">
    <citation type="submission" date="2015-07" db="EMBL/GenBank/DDBJ databases">
        <title>MeaNS - Measles Nucleotide Surveillance Program.</title>
        <authorList>
            <person name="Tran T."/>
            <person name="Druce J."/>
        </authorList>
    </citation>
    <scope>NUCLEOTIDE SEQUENCE</scope>
    <source>
        <strain evidence="2">UCB-OBI-ISO-001</strain>
        <tissue evidence="2">Gonad</tissue>
    </source>
</reference>
<keyword evidence="1" id="KW-0732">Signal</keyword>
<evidence type="ECO:0000313" key="2">
    <source>
        <dbReference type="EMBL" id="KOF82787.1"/>
    </source>
</evidence>
<proteinExistence type="predicted"/>
<protein>
    <submittedName>
        <fullName evidence="2">Uncharacterized protein</fullName>
    </submittedName>
</protein>
<organism evidence="2">
    <name type="scientific">Octopus bimaculoides</name>
    <name type="common">California two-spotted octopus</name>
    <dbReference type="NCBI Taxonomy" id="37653"/>
    <lineage>
        <taxon>Eukaryota</taxon>
        <taxon>Metazoa</taxon>
        <taxon>Spiralia</taxon>
        <taxon>Lophotrochozoa</taxon>
        <taxon>Mollusca</taxon>
        <taxon>Cephalopoda</taxon>
        <taxon>Coleoidea</taxon>
        <taxon>Octopodiformes</taxon>
        <taxon>Octopoda</taxon>
        <taxon>Incirrata</taxon>
        <taxon>Octopodidae</taxon>
        <taxon>Octopus</taxon>
    </lineage>
</organism>
<dbReference type="AlphaFoldDB" id="A0A0L8H0R6"/>
<gene>
    <name evidence="2" type="ORF">OCBIM_22024810mg</name>
</gene>
<feature type="signal peptide" evidence="1">
    <location>
        <begin position="1"/>
        <end position="27"/>
    </location>
</feature>
<name>A0A0L8H0R6_OCTBM</name>